<reference evidence="14 15" key="1">
    <citation type="submission" date="2019-07" db="EMBL/GenBank/DDBJ databases">
        <title>Whole genome shotgun sequence of Cellulomonas soli NBRC 109434.</title>
        <authorList>
            <person name="Hosoyama A."/>
            <person name="Uohara A."/>
            <person name="Ohji S."/>
            <person name="Ichikawa N."/>
        </authorList>
    </citation>
    <scope>NUCLEOTIDE SEQUENCE [LARGE SCALE GENOMIC DNA]</scope>
    <source>
        <strain evidence="14 15">NBRC 109434</strain>
    </source>
</reference>
<keyword evidence="9" id="KW-0460">Magnesium</keyword>
<evidence type="ECO:0000256" key="6">
    <source>
        <dbReference type="ARBA" id="ARBA00023317"/>
    </source>
</evidence>
<evidence type="ECO:0000256" key="1">
    <source>
        <dbReference type="ARBA" id="ARBA00001964"/>
    </source>
</evidence>
<dbReference type="SUPFAM" id="SSF52922">
    <property type="entry name" value="TK C-terminal domain-like"/>
    <property type="match status" value="1"/>
</dbReference>
<dbReference type="Pfam" id="PF17831">
    <property type="entry name" value="PDH_E1_M"/>
    <property type="match status" value="1"/>
</dbReference>
<dbReference type="NCBIfam" id="TIGR00759">
    <property type="entry name" value="aceE"/>
    <property type="match status" value="1"/>
</dbReference>
<dbReference type="Proteomes" id="UP000321798">
    <property type="component" value="Unassembled WGS sequence"/>
</dbReference>
<dbReference type="Gene3D" id="3.40.50.920">
    <property type="match status" value="1"/>
</dbReference>
<accession>A0A512P9K2</accession>
<comment type="function">
    <text evidence="8">Component of the pyruvate dehydrogenase (PDH) complex, that catalyzes the overall conversion of pyruvate to acetyl-CoA and CO(2).</text>
</comment>
<sequence>MSAHRSPPHPTGPWQGATARRARPAAATCTEAAYVTCHPRHVREIGPACDFRPRRVREWVDYPHLPAAPDEVAARAGQGRDARRGLPAWRAHERQGALVASIDETGPLIGGLLSQVPDIDPGETGEWLESLDGLIEDKGGPRARYILLSMLRHARQKNVAIPASINTPYVNTIAVHDEPYFPGDEVMERRYRSWIRWNAAVMVTRAQRPGIGVGGHISSYASVATLTEVGLNHFFRGKDHPGGGDQVYFQGHASPGVYARGFLEGRLSADQLDGFRQEVSHPGGGLPSYPHPRLAPDLWEFPTVSMGLGPSSAIYQAWTNKYLHLRGIKDTSQQDVWAFLGDGEMDEPESRGMLQLAGQQGLDNLTFVVNCNLQRLDGPVRGNGKIIQELEAQFRGAGWNVIKVIWGREWDVLLNADKDRALVNLMNVTPDGDFQTYRAESGAFIREHFFGRDPRTKQLVANMTDDEIWALKRGGHDYRKIYAAYKAARAHTGAPTVILAHTIKGYGLGSGFAGRNATHQMKKLKNQDLKNLRDSLHIPITDEQIDADPYLPPYYHPGADDEGVRYMLERRRALGGFVPERRSTHTPLKTPEPKAYEGLAKGSGTQEVATTMALVRLFKDLIKDKEFGHRLVPIIPDEARTFGLDAIFPSAKIFNTLGQNYLAVDRELMLSYKESESGQIMHTGINEAGSASAFQAVGTSYATHGEPLIPFYFYYSMFGFQRTGDQFWAAGDQMARGFLIGATAGRTTLTGEGLQHADGHSPLLAGTMSHVVHYDPAYGYEIRHIVRDGIERMYGEAGGRDRDVIYYLTVYNEPMIQPAEPEDVDVEGILKGIHLIAPAPGEGPKAQILASGVAVPWALEAQQLLADDWGVRAAVWSVTSWNELRRDGLAADEQAFLHPGQAPREAYLTTKLAGAEGPFVATTDYDHLVADQVRAWVPGRYATLGADGFGFSDTRAAARRHFKIDGPSTAVRVLLELARAGAVPAEAPAQAIERYRLHDVTAGTSGNAGGDS</sequence>
<feature type="binding site" evidence="9">
    <location>
        <position position="372"/>
    </location>
    <ligand>
        <name>Mg(2+)</name>
        <dbReference type="ChEBI" id="CHEBI:18420"/>
    </ligand>
</feature>
<evidence type="ECO:0000259" key="12">
    <source>
        <dbReference type="Pfam" id="PF17831"/>
    </source>
</evidence>
<feature type="domain" description="Transketolase-like C-terminal" evidence="13">
    <location>
        <begin position="832"/>
        <end position="965"/>
    </location>
</feature>
<comment type="catalytic activity">
    <reaction evidence="7 8">
        <text>N(6)-[(R)-lipoyl]-L-lysyl-[protein] + pyruvate + H(+) = N(6)-[(R)-S(8)-acetyldihydrolipoyl]-L-lysyl-[protein] + CO2</text>
        <dbReference type="Rhea" id="RHEA:19189"/>
        <dbReference type="Rhea" id="RHEA-COMP:10474"/>
        <dbReference type="Rhea" id="RHEA-COMP:10478"/>
        <dbReference type="ChEBI" id="CHEBI:15361"/>
        <dbReference type="ChEBI" id="CHEBI:15378"/>
        <dbReference type="ChEBI" id="CHEBI:16526"/>
        <dbReference type="ChEBI" id="CHEBI:83099"/>
        <dbReference type="ChEBI" id="CHEBI:83111"/>
        <dbReference type="EC" id="1.2.4.1"/>
    </reaction>
</comment>
<dbReference type="InterPro" id="IPR009014">
    <property type="entry name" value="Transketo_C/PFOR_II"/>
</dbReference>
<feature type="region of interest" description="Disordered" evidence="10">
    <location>
        <begin position="1"/>
        <end position="22"/>
    </location>
</feature>
<feature type="domain" description="Pyruvate dehydrogenase E1 component middle" evidence="12">
    <location>
        <begin position="594"/>
        <end position="815"/>
    </location>
</feature>
<evidence type="ECO:0000256" key="5">
    <source>
        <dbReference type="ARBA" id="ARBA00023052"/>
    </source>
</evidence>
<dbReference type="InterPro" id="IPR029061">
    <property type="entry name" value="THDP-binding"/>
</dbReference>
<dbReference type="Pfam" id="PF00456">
    <property type="entry name" value="Transketolase_N"/>
    <property type="match status" value="1"/>
</dbReference>
<proteinExistence type="predicted"/>
<dbReference type="GO" id="GO:0000287">
    <property type="term" value="F:magnesium ion binding"/>
    <property type="evidence" value="ECO:0007669"/>
    <property type="project" value="UniProtKB-ARBA"/>
</dbReference>
<dbReference type="InterPro" id="IPR005474">
    <property type="entry name" value="Transketolase_N"/>
</dbReference>
<dbReference type="InterPro" id="IPR041621">
    <property type="entry name" value="PDH_E1_M"/>
</dbReference>
<dbReference type="AlphaFoldDB" id="A0A512P9K2"/>
<keyword evidence="6 8" id="KW-0670">Pyruvate</keyword>
<evidence type="ECO:0000259" key="11">
    <source>
        <dbReference type="Pfam" id="PF00456"/>
    </source>
</evidence>
<comment type="cofactor">
    <cofactor evidence="1 8">
        <name>thiamine diphosphate</name>
        <dbReference type="ChEBI" id="CHEBI:58937"/>
    </cofactor>
</comment>
<name>A0A512P9K2_9CELL</name>
<dbReference type="EC" id="1.2.4.1" evidence="2 8"/>
<evidence type="ECO:0000256" key="9">
    <source>
        <dbReference type="PIRSR" id="PIRSR000156-1"/>
    </source>
</evidence>
<evidence type="ECO:0000256" key="4">
    <source>
        <dbReference type="ARBA" id="ARBA00023002"/>
    </source>
</evidence>
<dbReference type="PANTHER" id="PTHR43825">
    <property type="entry name" value="PYRUVATE DEHYDROGENASE E1 COMPONENT"/>
    <property type="match status" value="1"/>
</dbReference>
<evidence type="ECO:0000256" key="2">
    <source>
        <dbReference type="ARBA" id="ARBA00012281"/>
    </source>
</evidence>
<dbReference type="InterPro" id="IPR055152">
    <property type="entry name" value="Transketolase-like_C_2"/>
</dbReference>
<dbReference type="GO" id="GO:0004739">
    <property type="term" value="F:pyruvate dehydrogenase (acetyl-transferring) activity"/>
    <property type="evidence" value="ECO:0007669"/>
    <property type="project" value="UniProtKB-EC"/>
</dbReference>
<evidence type="ECO:0000313" key="15">
    <source>
        <dbReference type="Proteomes" id="UP000321798"/>
    </source>
</evidence>
<feature type="binding site" evidence="9">
    <location>
        <position position="374"/>
    </location>
    <ligand>
        <name>Mg(2+)</name>
        <dbReference type="ChEBI" id="CHEBI:18420"/>
    </ligand>
</feature>
<dbReference type="InterPro" id="IPR004660">
    <property type="entry name" value="PDH_E1"/>
</dbReference>
<dbReference type="CDD" id="cd02017">
    <property type="entry name" value="TPP_E1_EcPDC_like"/>
    <property type="match status" value="1"/>
</dbReference>
<dbReference type="PANTHER" id="PTHR43825:SF3">
    <property type="entry name" value="PYRUVATE DEHYDROGENASE E1 COMPONENT"/>
    <property type="match status" value="1"/>
</dbReference>
<dbReference type="SUPFAM" id="SSF52518">
    <property type="entry name" value="Thiamin diphosphate-binding fold (THDP-binding)"/>
    <property type="match status" value="2"/>
</dbReference>
<dbReference type="Pfam" id="PF22613">
    <property type="entry name" value="Transketolase_C_1"/>
    <property type="match status" value="1"/>
</dbReference>
<keyword evidence="5 8" id="KW-0786">Thiamine pyrophosphate</keyword>
<dbReference type="FunFam" id="3.40.50.970:FF:000011">
    <property type="entry name" value="Pyruvate dehydrogenase E1 component"/>
    <property type="match status" value="1"/>
</dbReference>
<dbReference type="Gene3D" id="3.40.50.970">
    <property type="match status" value="2"/>
</dbReference>
<feature type="domain" description="Transketolase N-terminal" evidence="11">
    <location>
        <begin position="248"/>
        <end position="410"/>
    </location>
</feature>
<dbReference type="InterPro" id="IPR035807">
    <property type="entry name" value="PDC_E1_N"/>
</dbReference>
<organism evidence="14 15">
    <name type="scientific">Cellulomonas soli</name>
    <dbReference type="NCBI Taxonomy" id="931535"/>
    <lineage>
        <taxon>Bacteria</taxon>
        <taxon>Bacillati</taxon>
        <taxon>Actinomycetota</taxon>
        <taxon>Actinomycetes</taxon>
        <taxon>Micrococcales</taxon>
        <taxon>Cellulomonadaceae</taxon>
        <taxon>Cellulomonas</taxon>
    </lineage>
</organism>
<evidence type="ECO:0000259" key="13">
    <source>
        <dbReference type="Pfam" id="PF22613"/>
    </source>
</evidence>
<comment type="cofactor">
    <cofactor evidence="9">
        <name>Mg(2+)</name>
        <dbReference type="ChEBI" id="CHEBI:18420"/>
    </cofactor>
</comment>
<dbReference type="PIRSF" id="PIRSF000156">
    <property type="entry name" value="Pyruvate_dh_E1"/>
    <property type="match status" value="1"/>
</dbReference>
<evidence type="ECO:0000256" key="7">
    <source>
        <dbReference type="ARBA" id="ARBA00051231"/>
    </source>
</evidence>
<comment type="caution">
    <text evidence="14">The sequence shown here is derived from an EMBL/GenBank/DDBJ whole genome shotgun (WGS) entry which is preliminary data.</text>
</comment>
<dbReference type="InterPro" id="IPR051157">
    <property type="entry name" value="PDH/Transketolase"/>
</dbReference>
<gene>
    <name evidence="14" type="primary">aceE</name>
    <name evidence="14" type="ORF">CSO01_05910</name>
</gene>
<keyword evidence="15" id="KW-1185">Reference proteome</keyword>
<keyword evidence="9" id="KW-0479">Metal-binding</keyword>
<evidence type="ECO:0000313" key="14">
    <source>
        <dbReference type="EMBL" id="GEP67876.1"/>
    </source>
</evidence>
<feature type="binding site" evidence="9">
    <location>
        <position position="342"/>
    </location>
    <ligand>
        <name>Mg(2+)</name>
        <dbReference type="ChEBI" id="CHEBI:18420"/>
    </ligand>
</feature>
<evidence type="ECO:0000256" key="10">
    <source>
        <dbReference type="SAM" id="MobiDB-lite"/>
    </source>
</evidence>
<dbReference type="EMBL" id="BKAL01000002">
    <property type="protein sequence ID" value="GEP67876.1"/>
    <property type="molecule type" value="Genomic_DNA"/>
</dbReference>
<keyword evidence="4 8" id="KW-0560">Oxidoreductase</keyword>
<evidence type="ECO:0000256" key="3">
    <source>
        <dbReference type="ARBA" id="ARBA00017172"/>
    </source>
</evidence>
<evidence type="ECO:0000256" key="8">
    <source>
        <dbReference type="PIRNR" id="PIRNR000156"/>
    </source>
</evidence>
<protein>
    <recommendedName>
        <fullName evidence="3 8">Pyruvate dehydrogenase E1 component</fullName>
        <ecNumber evidence="2 8">1.2.4.1</ecNumber>
    </recommendedName>
</protein>